<keyword evidence="3" id="KW-0328">Glycosyltransferase</keyword>
<dbReference type="GO" id="GO:0016757">
    <property type="term" value="F:glycosyltransferase activity"/>
    <property type="evidence" value="ECO:0007669"/>
    <property type="project" value="UniProtKB-KW"/>
</dbReference>
<evidence type="ECO:0000256" key="4">
    <source>
        <dbReference type="ARBA" id="ARBA00022679"/>
    </source>
</evidence>
<dbReference type="GO" id="GO:0016020">
    <property type="term" value="C:membrane"/>
    <property type="evidence" value="ECO:0007669"/>
    <property type="project" value="UniProtKB-SubCell"/>
</dbReference>
<dbReference type="Pfam" id="PF01697">
    <property type="entry name" value="Glyco_transf_92"/>
    <property type="match status" value="1"/>
</dbReference>
<evidence type="ECO:0000256" key="5">
    <source>
        <dbReference type="ARBA" id="ARBA00022692"/>
    </source>
</evidence>
<accession>A0A812T5Y9</accession>
<evidence type="ECO:0000313" key="9">
    <source>
        <dbReference type="EMBL" id="CAE7515790.1"/>
    </source>
</evidence>
<dbReference type="GO" id="GO:0005737">
    <property type="term" value="C:cytoplasm"/>
    <property type="evidence" value="ECO:0007669"/>
    <property type="project" value="TreeGrafter"/>
</dbReference>
<name>A0A812T5Y9_9DINO</name>
<comment type="subcellular location">
    <subcellularLocation>
        <location evidence="1">Membrane</location>
        <topology evidence="1">Single-pass membrane protein</topology>
    </subcellularLocation>
</comment>
<dbReference type="PANTHER" id="PTHR21461:SF69">
    <property type="entry name" value="GLYCOSYLTRANSFERASE FAMILY 92 PROTEIN"/>
    <property type="match status" value="1"/>
</dbReference>
<evidence type="ECO:0000256" key="7">
    <source>
        <dbReference type="ARBA" id="ARBA00023136"/>
    </source>
</evidence>
<dbReference type="AlphaFoldDB" id="A0A812T5Y9"/>
<dbReference type="EMBL" id="CAJNDS010002535">
    <property type="protein sequence ID" value="CAE7515790.1"/>
    <property type="molecule type" value="Genomic_DNA"/>
</dbReference>
<evidence type="ECO:0000256" key="1">
    <source>
        <dbReference type="ARBA" id="ARBA00004167"/>
    </source>
</evidence>
<evidence type="ECO:0000256" key="2">
    <source>
        <dbReference type="ARBA" id="ARBA00007647"/>
    </source>
</evidence>
<evidence type="ECO:0000256" key="6">
    <source>
        <dbReference type="ARBA" id="ARBA00022989"/>
    </source>
</evidence>
<comment type="caution">
    <text evidence="9">The sequence shown here is derived from an EMBL/GenBank/DDBJ whole genome shotgun (WGS) entry which is preliminary data.</text>
</comment>
<dbReference type="InterPro" id="IPR008166">
    <property type="entry name" value="Glyco_transf_92"/>
</dbReference>
<dbReference type="PANTHER" id="PTHR21461">
    <property type="entry name" value="GLYCOSYLTRANSFERASE FAMILY 92 PROTEIN"/>
    <property type="match status" value="1"/>
</dbReference>
<keyword evidence="5" id="KW-0812">Transmembrane</keyword>
<feature type="compositionally biased region" description="Basic and acidic residues" evidence="8">
    <location>
        <begin position="348"/>
        <end position="357"/>
    </location>
</feature>
<keyword evidence="7" id="KW-0472">Membrane</keyword>
<dbReference type="Proteomes" id="UP000604046">
    <property type="component" value="Unassembled WGS sequence"/>
</dbReference>
<organism evidence="9 10">
    <name type="scientific">Symbiodinium natans</name>
    <dbReference type="NCBI Taxonomy" id="878477"/>
    <lineage>
        <taxon>Eukaryota</taxon>
        <taxon>Sar</taxon>
        <taxon>Alveolata</taxon>
        <taxon>Dinophyceae</taxon>
        <taxon>Suessiales</taxon>
        <taxon>Symbiodiniaceae</taxon>
        <taxon>Symbiodinium</taxon>
    </lineage>
</organism>
<evidence type="ECO:0008006" key="11">
    <source>
        <dbReference type="Google" id="ProtNLM"/>
    </source>
</evidence>
<evidence type="ECO:0000313" key="10">
    <source>
        <dbReference type="Proteomes" id="UP000604046"/>
    </source>
</evidence>
<reference evidence="9" key="1">
    <citation type="submission" date="2021-02" db="EMBL/GenBank/DDBJ databases">
        <authorList>
            <person name="Dougan E. K."/>
            <person name="Rhodes N."/>
            <person name="Thang M."/>
            <person name="Chan C."/>
        </authorList>
    </citation>
    <scope>NUCLEOTIDE SEQUENCE</scope>
</reference>
<keyword evidence="4" id="KW-0808">Transferase</keyword>
<evidence type="ECO:0000256" key="3">
    <source>
        <dbReference type="ARBA" id="ARBA00022676"/>
    </source>
</evidence>
<keyword evidence="6" id="KW-1133">Transmembrane helix</keyword>
<keyword evidence="10" id="KW-1185">Reference proteome</keyword>
<sequence>MEPHRLPMLMRLGDASSLATNRGFRRVALLAGASLAPFVLFALGFSFPIRCLGDCLAQESLRCLLMSLWFPTEIELNHYALRSREEFVHRRASRLHADGLEDSQLTAEFVKREEREHMSSCQTPGRQMRFLPVMDAFRSMTWPERQRRFHTFEYKGRSHFITAVLEVNLATSEDEYLLEWIDFHSAAGMDHFVIYDAKNLTSTRQLVEPYTARGIVDLWPCRPTASGSCVPIDELAPGNRLQERDFRMFAVTSIARQKSSFWIAQLDLDEFMFPRRISSLRDLLWPETQPDGVQMFFVWQLNHGSAGWITKPPMRQIEAYTRCSQQRDWNGKSIAQADSIQLTGPKRYTGDPHRLVPEDSQGVKAAWR</sequence>
<evidence type="ECO:0000256" key="8">
    <source>
        <dbReference type="SAM" id="MobiDB-lite"/>
    </source>
</evidence>
<feature type="region of interest" description="Disordered" evidence="8">
    <location>
        <begin position="340"/>
        <end position="368"/>
    </location>
</feature>
<comment type="similarity">
    <text evidence="2">Belongs to the glycosyltransferase 92 family.</text>
</comment>
<proteinExistence type="inferred from homology"/>
<gene>
    <name evidence="9" type="ORF">SNAT2548_LOCUS28870</name>
</gene>
<dbReference type="OrthoDB" id="410403at2759"/>
<protein>
    <recommendedName>
        <fullName evidence="11">Glycosyltransferase family 92 protein</fullName>
    </recommendedName>
</protein>